<dbReference type="Pfam" id="PF03446">
    <property type="entry name" value="NAD_binding_2"/>
    <property type="match status" value="1"/>
</dbReference>
<dbReference type="InterPro" id="IPR013328">
    <property type="entry name" value="6PGD_dom2"/>
</dbReference>
<organism evidence="3 4">
    <name type="scientific">Pajaroellobacter abortibovis</name>
    <dbReference type="NCBI Taxonomy" id="1882918"/>
    <lineage>
        <taxon>Bacteria</taxon>
        <taxon>Pseudomonadati</taxon>
        <taxon>Myxococcota</taxon>
        <taxon>Polyangia</taxon>
        <taxon>Polyangiales</taxon>
        <taxon>Polyangiaceae</taxon>
    </lineage>
</organism>
<gene>
    <name evidence="3" type="ORF">BCY86_02520</name>
</gene>
<dbReference type="KEGG" id="pabo:BCY86_02520"/>
<dbReference type="SUPFAM" id="SSF48179">
    <property type="entry name" value="6-phosphogluconate dehydrogenase C-terminal domain-like"/>
    <property type="match status" value="1"/>
</dbReference>
<evidence type="ECO:0000259" key="2">
    <source>
        <dbReference type="Pfam" id="PF14833"/>
    </source>
</evidence>
<evidence type="ECO:0000313" key="3">
    <source>
        <dbReference type="EMBL" id="APR99673.1"/>
    </source>
</evidence>
<evidence type="ECO:0008006" key="5">
    <source>
        <dbReference type="Google" id="ProtNLM"/>
    </source>
</evidence>
<protein>
    <recommendedName>
        <fullName evidence="5">3-hydroxyisobutyrate dehydrogenase-like NAD-binding domain-containing protein</fullName>
    </recommendedName>
</protein>
<evidence type="ECO:0000313" key="4">
    <source>
        <dbReference type="Proteomes" id="UP000185544"/>
    </source>
</evidence>
<dbReference type="Proteomes" id="UP000185544">
    <property type="component" value="Chromosome"/>
</dbReference>
<dbReference type="EMBL" id="CP016908">
    <property type="protein sequence ID" value="APR99673.1"/>
    <property type="molecule type" value="Genomic_DNA"/>
</dbReference>
<feature type="domain" description="6-phosphogluconate dehydrogenase NADP-binding" evidence="1">
    <location>
        <begin position="1"/>
        <end position="67"/>
    </location>
</feature>
<dbReference type="OrthoDB" id="9777604at2"/>
<dbReference type="GO" id="GO:0051287">
    <property type="term" value="F:NAD binding"/>
    <property type="evidence" value="ECO:0007669"/>
    <property type="project" value="InterPro"/>
</dbReference>
<feature type="domain" description="3-hydroxyisobutyrate dehydrogenase-like NAD-binding" evidence="2">
    <location>
        <begin position="72"/>
        <end position="120"/>
    </location>
</feature>
<evidence type="ECO:0000259" key="1">
    <source>
        <dbReference type="Pfam" id="PF03446"/>
    </source>
</evidence>
<dbReference type="Gene3D" id="1.10.1040.10">
    <property type="entry name" value="N-(1-d-carboxylethyl)-l-norvaline Dehydrogenase, domain 2"/>
    <property type="match status" value="1"/>
</dbReference>
<accession>A0A1L6MVV1</accession>
<proteinExistence type="predicted"/>
<dbReference type="Gene3D" id="3.40.50.720">
    <property type="entry name" value="NAD(P)-binding Rossmann-like Domain"/>
    <property type="match status" value="1"/>
</dbReference>
<dbReference type="InterPro" id="IPR029154">
    <property type="entry name" value="HIBADH-like_NADP-bd"/>
</dbReference>
<dbReference type="STRING" id="1882918.BCY86_02520"/>
<dbReference type="PANTHER" id="PTHR43060:SF15">
    <property type="entry name" value="3-HYDROXYISOBUTYRATE DEHYDROGENASE-LIKE 1, MITOCHONDRIAL-RELATED"/>
    <property type="match status" value="1"/>
</dbReference>
<reference evidence="3 4" key="1">
    <citation type="submission" date="2016-08" db="EMBL/GenBank/DDBJ databases">
        <title>Identification and validation of antigenic proteins from Pajaroellobacter abortibovis using de-novo genome sequence assembly and reverse vaccinology.</title>
        <authorList>
            <person name="Welly B.T."/>
            <person name="Miller M.R."/>
            <person name="Stott J.L."/>
            <person name="Blanchard M.T."/>
            <person name="Islas-Trejo A.D."/>
            <person name="O'Rourke S.M."/>
            <person name="Young A.E."/>
            <person name="Medrano J.F."/>
            <person name="Van Eenennaam A.L."/>
        </authorList>
    </citation>
    <scope>NUCLEOTIDE SEQUENCE [LARGE SCALE GENOMIC DNA]</scope>
    <source>
        <strain evidence="3 4">BTF92-0548A/99-0131</strain>
    </source>
</reference>
<dbReference type="GO" id="GO:0050661">
    <property type="term" value="F:NADP binding"/>
    <property type="evidence" value="ECO:0007669"/>
    <property type="project" value="InterPro"/>
</dbReference>
<dbReference type="AlphaFoldDB" id="A0A1L6MVV1"/>
<dbReference type="InterPro" id="IPR036291">
    <property type="entry name" value="NAD(P)-bd_dom_sf"/>
</dbReference>
<name>A0A1L6MVV1_9BACT</name>
<dbReference type="SUPFAM" id="SSF51735">
    <property type="entry name" value="NAD(P)-binding Rossmann-fold domains"/>
    <property type="match status" value="1"/>
</dbReference>
<dbReference type="Pfam" id="PF14833">
    <property type="entry name" value="NAD_binding_11"/>
    <property type="match status" value="1"/>
</dbReference>
<dbReference type="InterPro" id="IPR008927">
    <property type="entry name" value="6-PGluconate_DH-like_C_sf"/>
</dbReference>
<sequence length="120" mass="12480">MSTIAPAIEQSIAQGMTARGIDYLDAPVSGGDIRAQAGILSMMVGGKVPVLERARPVLEVIGRRITHCSPHGTGQATKLCNQILVGGRLLATCKAILFAQEQGLDPNTVIRTIEGGTGDS</sequence>
<keyword evidence="4" id="KW-1185">Reference proteome</keyword>
<dbReference type="PANTHER" id="PTHR43060">
    <property type="entry name" value="3-HYDROXYISOBUTYRATE DEHYDROGENASE-LIKE 1, MITOCHONDRIAL-RELATED"/>
    <property type="match status" value="1"/>
</dbReference>
<dbReference type="InterPro" id="IPR006115">
    <property type="entry name" value="6PGDH_NADP-bd"/>
</dbReference>